<dbReference type="CDD" id="cd00082">
    <property type="entry name" value="HisKA"/>
    <property type="match status" value="1"/>
</dbReference>
<evidence type="ECO:0000313" key="8">
    <source>
        <dbReference type="EMBL" id="STX29669.1"/>
    </source>
</evidence>
<dbReference type="Pfam" id="PF00512">
    <property type="entry name" value="HisKA"/>
    <property type="match status" value="1"/>
</dbReference>
<keyword evidence="6" id="KW-0812">Transmembrane</keyword>
<dbReference type="Gene3D" id="1.10.287.130">
    <property type="match status" value="1"/>
</dbReference>
<dbReference type="FunFam" id="3.30.565.10:FF:000006">
    <property type="entry name" value="Sensor histidine kinase WalK"/>
    <property type="match status" value="1"/>
</dbReference>
<evidence type="ECO:0000259" key="7">
    <source>
        <dbReference type="PROSITE" id="PS50109"/>
    </source>
</evidence>
<keyword evidence="6" id="KW-1133">Transmembrane helix</keyword>
<dbReference type="EMBL" id="UGNV01000001">
    <property type="protein sequence ID" value="STX29669.1"/>
    <property type="molecule type" value="Genomic_DNA"/>
</dbReference>
<dbReference type="InterPro" id="IPR004358">
    <property type="entry name" value="Sig_transdc_His_kin-like_C"/>
</dbReference>
<feature type="transmembrane region" description="Helical" evidence="6">
    <location>
        <begin position="204"/>
        <end position="223"/>
    </location>
</feature>
<comment type="catalytic activity">
    <reaction evidence="1">
        <text>ATP + protein L-histidine = ADP + protein N-phospho-L-histidine.</text>
        <dbReference type="EC" id="2.7.13.3"/>
    </reaction>
</comment>
<dbReference type="GO" id="GO:0005886">
    <property type="term" value="C:plasma membrane"/>
    <property type="evidence" value="ECO:0007669"/>
    <property type="project" value="UniProtKB-ARBA"/>
</dbReference>
<dbReference type="PANTHER" id="PTHR43304">
    <property type="entry name" value="PHYTOCHROME-LIKE PROTEIN CPH1"/>
    <property type="match status" value="1"/>
</dbReference>
<dbReference type="SMART" id="SM00388">
    <property type="entry name" value="HisKA"/>
    <property type="match status" value="1"/>
</dbReference>
<dbReference type="InterPro" id="IPR003661">
    <property type="entry name" value="HisK_dim/P_dom"/>
</dbReference>
<dbReference type="PROSITE" id="PS50109">
    <property type="entry name" value="HIS_KIN"/>
    <property type="match status" value="1"/>
</dbReference>
<dbReference type="SUPFAM" id="SSF47384">
    <property type="entry name" value="Homodimeric domain of signal transducing histidine kinase"/>
    <property type="match status" value="1"/>
</dbReference>
<dbReference type="AlphaFoldDB" id="A0A378I3B2"/>
<feature type="transmembrane region" description="Helical" evidence="6">
    <location>
        <begin position="275"/>
        <end position="297"/>
    </location>
</feature>
<reference evidence="8 9" key="1">
    <citation type="submission" date="2018-06" db="EMBL/GenBank/DDBJ databases">
        <authorList>
            <consortium name="Pathogen Informatics"/>
            <person name="Doyle S."/>
        </authorList>
    </citation>
    <scope>NUCLEOTIDE SEQUENCE [LARGE SCALE GENOMIC DNA]</scope>
    <source>
        <strain evidence="8 9">NCTC13315</strain>
    </source>
</reference>
<evidence type="ECO:0000256" key="4">
    <source>
        <dbReference type="ARBA" id="ARBA00022679"/>
    </source>
</evidence>
<evidence type="ECO:0000256" key="5">
    <source>
        <dbReference type="ARBA" id="ARBA00022777"/>
    </source>
</evidence>
<dbReference type="PRINTS" id="PR00344">
    <property type="entry name" value="BCTRLSENSOR"/>
</dbReference>
<accession>A0A378I3B2</accession>
<feature type="transmembrane region" description="Helical" evidence="6">
    <location>
        <begin position="22"/>
        <end position="43"/>
    </location>
</feature>
<evidence type="ECO:0000256" key="3">
    <source>
        <dbReference type="ARBA" id="ARBA00022553"/>
    </source>
</evidence>
<dbReference type="GO" id="GO:0000155">
    <property type="term" value="F:phosphorelay sensor kinase activity"/>
    <property type="evidence" value="ECO:0007669"/>
    <property type="project" value="InterPro"/>
</dbReference>
<feature type="transmembrane region" description="Helical" evidence="6">
    <location>
        <begin position="244"/>
        <end position="263"/>
    </location>
</feature>
<dbReference type="Gene3D" id="3.30.565.10">
    <property type="entry name" value="Histidine kinase-like ATPase, C-terminal domain"/>
    <property type="match status" value="1"/>
</dbReference>
<evidence type="ECO:0000256" key="1">
    <source>
        <dbReference type="ARBA" id="ARBA00000085"/>
    </source>
</evidence>
<dbReference type="InterPro" id="IPR003594">
    <property type="entry name" value="HATPase_dom"/>
</dbReference>
<dbReference type="InterPro" id="IPR052162">
    <property type="entry name" value="Sensor_kinase/Photoreceptor"/>
</dbReference>
<protein>
    <recommendedName>
        <fullName evidence="2">histidine kinase</fullName>
        <ecNumber evidence="2">2.7.13.3</ecNumber>
    </recommendedName>
</protein>
<dbReference type="SMART" id="SM00387">
    <property type="entry name" value="HATPase_c"/>
    <property type="match status" value="1"/>
</dbReference>
<keyword evidence="3" id="KW-0597">Phosphoprotein</keyword>
<keyword evidence="4 8" id="KW-0808">Transferase</keyword>
<name>A0A378I3B2_9GAMM</name>
<dbReference type="OrthoDB" id="9808408at2"/>
<dbReference type="RefSeq" id="WP_115303343.1">
    <property type="nucleotide sequence ID" value="NZ_CAAAHO010000002.1"/>
</dbReference>
<dbReference type="InterPro" id="IPR036890">
    <property type="entry name" value="HATPase_C_sf"/>
</dbReference>
<keyword evidence="6" id="KW-0472">Membrane</keyword>
<dbReference type="EC" id="2.7.13.3" evidence="2"/>
<feature type="transmembrane region" description="Helical" evidence="6">
    <location>
        <begin position="92"/>
        <end position="110"/>
    </location>
</feature>
<dbReference type="Pfam" id="PF02518">
    <property type="entry name" value="HATPase_c"/>
    <property type="match status" value="1"/>
</dbReference>
<evidence type="ECO:0000313" key="9">
    <source>
        <dbReference type="Proteomes" id="UP000254968"/>
    </source>
</evidence>
<keyword evidence="5 8" id="KW-0418">Kinase</keyword>
<dbReference type="InterPro" id="IPR005467">
    <property type="entry name" value="His_kinase_dom"/>
</dbReference>
<feature type="transmembrane region" description="Helical" evidence="6">
    <location>
        <begin position="55"/>
        <end position="80"/>
    </location>
</feature>
<dbReference type="Proteomes" id="UP000254968">
    <property type="component" value="Unassembled WGS sequence"/>
</dbReference>
<proteinExistence type="predicted"/>
<keyword evidence="9" id="KW-1185">Reference proteome</keyword>
<evidence type="ECO:0000256" key="6">
    <source>
        <dbReference type="SAM" id="Phobius"/>
    </source>
</evidence>
<feature type="transmembrane region" description="Helical" evidence="6">
    <location>
        <begin position="141"/>
        <end position="159"/>
    </location>
</feature>
<feature type="transmembrane region" description="Helical" evidence="6">
    <location>
        <begin position="171"/>
        <end position="192"/>
    </location>
</feature>
<dbReference type="InterPro" id="IPR036097">
    <property type="entry name" value="HisK_dim/P_sf"/>
</dbReference>
<sequence length="544" mass="61916">MSNQLDFFELINPKLVYYYQKAAFYLSILTGLACIVVLSGWLFDIDHLKEPFLHLLPIKIISMKVNAVIGFLLVSISLILQNPQVKQTKYRLIIAKIAALFTLLIGVLTYSEIIFNKNLYIDELIFKDNTASAALFPPGRISSFTAVNFILFGVVLLILNQVKPYIYQSLIIVTMIISIYCVIGFSYHLITYETVKTFITFADISPYTAFVCLLVSLSIFLIKPAEGFISILARNTRGGQMMRYLLPLVIALPISYLIIRLVGTERGWWDGATGVAIMTCSVIFSFLIIIFIISHLLDRTKNEADKKLHEALLYLQKSNEELRQLAYVVSHDLQEPLRLVVSYTQLIERRYLDKLDASAHEFMGYAAEGAQRMQSLLTDLSFYLTITMAAENQQALDSRDLVNTESILKKVIKELKEVIEKTNTKINYQSLPEVVANQNQLSFVFQHLISNAIKFCTQTPEILIEVKEKEKEWLFMVHDNGIGIAKEYYGQIFIIFKRLNTRNKFPGSGIGLAICKKIIERHAGRIWVESVVGVGSTFFFTLPK</sequence>
<organism evidence="8 9">
    <name type="scientific">Legionella beliardensis</name>
    <dbReference type="NCBI Taxonomy" id="91822"/>
    <lineage>
        <taxon>Bacteria</taxon>
        <taxon>Pseudomonadati</taxon>
        <taxon>Pseudomonadota</taxon>
        <taxon>Gammaproteobacteria</taxon>
        <taxon>Legionellales</taxon>
        <taxon>Legionellaceae</taxon>
        <taxon>Legionella</taxon>
    </lineage>
</organism>
<dbReference type="SUPFAM" id="SSF55874">
    <property type="entry name" value="ATPase domain of HSP90 chaperone/DNA topoisomerase II/histidine kinase"/>
    <property type="match status" value="1"/>
</dbReference>
<feature type="domain" description="Histidine kinase" evidence="7">
    <location>
        <begin position="328"/>
        <end position="544"/>
    </location>
</feature>
<evidence type="ECO:0000256" key="2">
    <source>
        <dbReference type="ARBA" id="ARBA00012438"/>
    </source>
</evidence>
<dbReference type="PANTHER" id="PTHR43304:SF1">
    <property type="entry name" value="PAC DOMAIN-CONTAINING PROTEIN"/>
    <property type="match status" value="1"/>
</dbReference>
<gene>
    <name evidence="8" type="primary">cph1_1</name>
    <name evidence="8" type="ORF">NCTC13315_02221</name>
</gene>